<dbReference type="PANTHER" id="PTHR42852:SF18">
    <property type="entry name" value="CHROMOSOME UNDETERMINED SCAFFOLD_47, WHOLE GENOME SHOTGUN SEQUENCE"/>
    <property type="match status" value="1"/>
</dbReference>
<dbReference type="PROSITE" id="PS51352">
    <property type="entry name" value="THIOREDOXIN_2"/>
    <property type="match status" value="1"/>
</dbReference>
<dbReference type="GO" id="GO:0016491">
    <property type="term" value="F:oxidoreductase activity"/>
    <property type="evidence" value="ECO:0007669"/>
    <property type="project" value="InterPro"/>
</dbReference>
<dbReference type="GO" id="GO:0017004">
    <property type="term" value="P:cytochrome complex assembly"/>
    <property type="evidence" value="ECO:0007669"/>
    <property type="project" value="UniProtKB-KW"/>
</dbReference>
<name>A0A139SS46_9BACT</name>
<dbReference type="RefSeq" id="WP_068628960.1">
    <property type="nucleotide sequence ID" value="NZ_LSZQ01000017.1"/>
</dbReference>
<evidence type="ECO:0000256" key="2">
    <source>
        <dbReference type="ARBA" id="ARBA00022748"/>
    </source>
</evidence>
<dbReference type="InterPro" id="IPR013766">
    <property type="entry name" value="Thioredoxin_domain"/>
</dbReference>
<keyword evidence="2" id="KW-0201">Cytochrome c-type biogenesis</keyword>
<dbReference type="Pfam" id="PF08534">
    <property type="entry name" value="Redoxin"/>
    <property type="match status" value="1"/>
</dbReference>
<evidence type="ECO:0000313" key="6">
    <source>
        <dbReference type="Proteomes" id="UP000070058"/>
    </source>
</evidence>
<dbReference type="EMBL" id="LSZQ01000017">
    <property type="protein sequence ID" value="KXU37352.1"/>
    <property type="molecule type" value="Genomic_DNA"/>
</dbReference>
<dbReference type="PANTHER" id="PTHR42852">
    <property type="entry name" value="THIOL:DISULFIDE INTERCHANGE PROTEIN DSBE"/>
    <property type="match status" value="1"/>
</dbReference>
<dbReference type="SUPFAM" id="SSF52833">
    <property type="entry name" value="Thioredoxin-like"/>
    <property type="match status" value="1"/>
</dbReference>
<dbReference type="GO" id="GO:0030313">
    <property type="term" value="C:cell envelope"/>
    <property type="evidence" value="ECO:0007669"/>
    <property type="project" value="UniProtKB-SubCell"/>
</dbReference>
<accession>A0A139SS46</accession>
<dbReference type="STRING" id="1548207.AXK11_02605"/>
<gene>
    <name evidence="5" type="ORF">AXK11_02605</name>
</gene>
<dbReference type="PROSITE" id="PS00194">
    <property type="entry name" value="THIOREDOXIN_1"/>
    <property type="match status" value="1"/>
</dbReference>
<proteinExistence type="predicted"/>
<keyword evidence="3" id="KW-0676">Redox-active center</keyword>
<feature type="domain" description="Thioredoxin" evidence="4">
    <location>
        <begin position="50"/>
        <end position="195"/>
    </location>
</feature>
<dbReference type="InterPro" id="IPR050553">
    <property type="entry name" value="Thioredoxin_ResA/DsbE_sf"/>
</dbReference>
<dbReference type="AlphaFoldDB" id="A0A139SS46"/>
<reference evidence="6" key="1">
    <citation type="submission" date="2016-02" db="EMBL/GenBank/DDBJ databases">
        <authorList>
            <person name="Sanders J.G."/>
            <person name="Lin J.Y."/>
            <person name="Wertz J.T."/>
            <person name="Russell J.A."/>
            <person name="Moreau C.S."/>
            <person name="Powell S."/>
        </authorList>
    </citation>
    <scope>NUCLEOTIDE SEQUENCE [LARGE SCALE GENOMIC DNA]</scope>
    <source>
        <strain evidence="6">CAG34</strain>
    </source>
</reference>
<evidence type="ECO:0000256" key="1">
    <source>
        <dbReference type="ARBA" id="ARBA00004196"/>
    </source>
</evidence>
<dbReference type="Proteomes" id="UP000070058">
    <property type="component" value="Unassembled WGS sequence"/>
</dbReference>
<dbReference type="InterPro" id="IPR013740">
    <property type="entry name" value="Redoxin"/>
</dbReference>
<comment type="subcellular location">
    <subcellularLocation>
        <location evidence="1">Cell envelope</location>
    </subcellularLocation>
</comment>
<dbReference type="Gene3D" id="3.40.30.10">
    <property type="entry name" value="Glutaredoxin"/>
    <property type="match status" value="1"/>
</dbReference>
<evidence type="ECO:0000256" key="3">
    <source>
        <dbReference type="ARBA" id="ARBA00023284"/>
    </source>
</evidence>
<keyword evidence="6" id="KW-1185">Reference proteome</keyword>
<evidence type="ECO:0000259" key="4">
    <source>
        <dbReference type="PROSITE" id="PS51352"/>
    </source>
</evidence>
<evidence type="ECO:0000313" key="5">
    <source>
        <dbReference type="EMBL" id="KXU37352.1"/>
    </source>
</evidence>
<dbReference type="CDD" id="cd02966">
    <property type="entry name" value="TlpA_like_family"/>
    <property type="match status" value="1"/>
</dbReference>
<dbReference type="InterPro" id="IPR017937">
    <property type="entry name" value="Thioredoxin_CS"/>
</dbReference>
<comment type="caution">
    <text evidence="5">The sequence shown here is derived from an EMBL/GenBank/DDBJ whole genome shotgun (WGS) entry which is preliminary data.</text>
</comment>
<sequence length="198" mass="21202">MKNSRSWLRFAAVLLLVAVLGLFVLHRTEAEQSVAPLTGEASGAGEMGILSFYGTAPQWSLVALDGTPISSESLKGKVVVVDFWATWCGPCVVEIPGYVELQKKYAAEGLVIVGVSLDKGANNEGKVRDFAAKHHVNYPLALGSSDIVNAFGSIAGSIRAIPTTFLIDRAGNVRHHKLGSMKTAEYETFVRAALDERA</sequence>
<protein>
    <recommendedName>
        <fullName evidence="4">Thioredoxin domain-containing protein</fullName>
    </recommendedName>
</protein>
<dbReference type="InterPro" id="IPR036249">
    <property type="entry name" value="Thioredoxin-like_sf"/>
</dbReference>
<organism evidence="5 6">
    <name type="scientific">Cephaloticoccus primus</name>
    <dbReference type="NCBI Taxonomy" id="1548207"/>
    <lineage>
        <taxon>Bacteria</taxon>
        <taxon>Pseudomonadati</taxon>
        <taxon>Verrucomicrobiota</taxon>
        <taxon>Opitutia</taxon>
        <taxon>Opitutales</taxon>
        <taxon>Opitutaceae</taxon>
        <taxon>Cephaloticoccus</taxon>
    </lineage>
</organism>